<dbReference type="CDD" id="cd17244">
    <property type="entry name" value="RMtype1_S_Apa101655I-TRD2-CR2_like"/>
    <property type="match status" value="1"/>
</dbReference>
<gene>
    <name evidence="5" type="ORF">SAMN04489758_1219</name>
</gene>
<evidence type="ECO:0000256" key="2">
    <source>
        <dbReference type="ARBA" id="ARBA00022747"/>
    </source>
</evidence>
<evidence type="ECO:0000256" key="3">
    <source>
        <dbReference type="ARBA" id="ARBA00023125"/>
    </source>
</evidence>
<name>A0A1I0FR46_9FIRM</name>
<dbReference type="Proteomes" id="UP000198558">
    <property type="component" value="Unassembled WGS sequence"/>
</dbReference>
<organism evidence="5 6">
    <name type="scientific">Thomasclavelia cocleata</name>
    <dbReference type="NCBI Taxonomy" id="69824"/>
    <lineage>
        <taxon>Bacteria</taxon>
        <taxon>Bacillati</taxon>
        <taxon>Bacillota</taxon>
        <taxon>Erysipelotrichia</taxon>
        <taxon>Erysipelotrichales</taxon>
        <taxon>Coprobacillaceae</taxon>
        <taxon>Thomasclavelia</taxon>
    </lineage>
</organism>
<dbReference type="Gene3D" id="1.10.287.1120">
    <property type="entry name" value="Bipartite methylase S protein"/>
    <property type="match status" value="1"/>
</dbReference>
<sequence length="223" mass="25296">MLNNNLLEQVLTLYLNKFVDTINDERRICRADEYFDISIGKTPPRKEPQWFSTNPQDVTWVSISDMGNCGLYISSSSEQLTKEALDRHNVKVVPDNTVLLSFKLTVGRIAITNGDMTTNEAIAHFKTNKKEINEYLYCYLKCFNYQTMGSTSSIATAVNSKIIKGMPFVVPTDNELKEFHDFAAPMFAKIKHNQIESDNLVALRDTLLPKLMSGELDVSNIEL</sequence>
<dbReference type="PANTHER" id="PTHR30408:SF12">
    <property type="entry name" value="TYPE I RESTRICTION ENZYME MJAVIII SPECIFICITY SUBUNIT"/>
    <property type="match status" value="1"/>
</dbReference>
<reference evidence="6" key="1">
    <citation type="submission" date="2016-10" db="EMBL/GenBank/DDBJ databases">
        <authorList>
            <person name="Varghese N."/>
            <person name="Submissions S."/>
        </authorList>
    </citation>
    <scope>NUCLEOTIDE SEQUENCE [LARGE SCALE GENOMIC DNA]</scope>
    <source>
        <strain evidence="6">DSM 1551</strain>
    </source>
</reference>
<evidence type="ECO:0000313" key="6">
    <source>
        <dbReference type="Proteomes" id="UP000198558"/>
    </source>
</evidence>
<dbReference type="Gene3D" id="3.90.220.20">
    <property type="entry name" value="DNA methylase specificity domains"/>
    <property type="match status" value="1"/>
</dbReference>
<keyword evidence="2" id="KW-0680">Restriction system</keyword>
<keyword evidence="3" id="KW-0238">DNA-binding</keyword>
<dbReference type="SUPFAM" id="SSF116734">
    <property type="entry name" value="DNA methylase specificity domain"/>
    <property type="match status" value="1"/>
</dbReference>
<evidence type="ECO:0000256" key="1">
    <source>
        <dbReference type="ARBA" id="ARBA00010923"/>
    </source>
</evidence>
<accession>A0A1I0FR46</accession>
<keyword evidence="6" id="KW-1185">Reference proteome</keyword>
<dbReference type="PANTHER" id="PTHR30408">
    <property type="entry name" value="TYPE-1 RESTRICTION ENZYME ECOKI SPECIFICITY PROTEIN"/>
    <property type="match status" value="1"/>
</dbReference>
<dbReference type="GO" id="GO:0003677">
    <property type="term" value="F:DNA binding"/>
    <property type="evidence" value="ECO:0007669"/>
    <property type="project" value="UniProtKB-KW"/>
</dbReference>
<dbReference type="GeneID" id="78288695"/>
<dbReference type="GO" id="GO:0009307">
    <property type="term" value="P:DNA restriction-modification system"/>
    <property type="evidence" value="ECO:0007669"/>
    <property type="project" value="UniProtKB-KW"/>
</dbReference>
<evidence type="ECO:0000259" key="4">
    <source>
        <dbReference type="Pfam" id="PF01420"/>
    </source>
</evidence>
<dbReference type="InterPro" id="IPR052021">
    <property type="entry name" value="Type-I_RS_S_subunit"/>
</dbReference>
<dbReference type="InterPro" id="IPR000055">
    <property type="entry name" value="Restrct_endonuc_typeI_TRD"/>
</dbReference>
<dbReference type="EMBL" id="FOIN01000021">
    <property type="protein sequence ID" value="SET60023.1"/>
    <property type="molecule type" value="Genomic_DNA"/>
</dbReference>
<dbReference type="InterPro" id="IPR044946">
    <property type="entry name" value="Restrct_endonuc_typeI_TRD_sf"/>
</dbReference>
<comment type="similarity">
    <text evidence="1">Belongs to the type-I restriction system S methylase family.</text>
</comment>
<dbReference type="RefSeq" id="WP_180320310.1">
    <property type="nucleotide sequence ID" value="NZ_FOIN01000021.1"/>
</dbReference>
<evidence type="ECO:0000313" key="5">
    <source>
        <dbReference type="EMBL" id="SET60023.1"/>
    </source>
</evidence>
<protein>
    <submittedName>
        <fullName evidence="5">Type I restriction modification DNA specificity domain-containing protein</fullName>
    </submittedName>
</protein>
<dbReference type="Pfam" id="PF01420">
    <property type="entry name" value="Methylase_S"/>
    <property type="match status" value="1"/>
</dbReference>
<feature type="domain" description="Type I restriction modification DNA specificity" evidence="4">
    <location>
        <begin position="33"/>
        <end position="182"/>
    </location>
</feature>
<dbReference type="AlphaFoldDB" id="A0A1I0FR46"/>
<proteinExistence type="inferred from homology"/>